<keyword evidence="2" id="KW-0238">DNA-binding</keyword>
<dbReference type="GO" id="GO:0003677">
    <property type="term" value="F:DNA binding"/>
    <property type="evidence" value="ECO:0007669"/>
    <property type="project" value="UniProtKB-KW"/>
</dbReference>
<proteinExistence type="predicted"/>
<dbReference type="Proteomes" id="UP000664167">
    <property type="component" value="Unassembled WGS sequence"/>
</dbReference>
<dbReference type="SUPFAM" id="SSF46894">
    <property type="entry name" value="C-terminal effector domain of the bipartite response regulators"/>
    <property type="match status" value="1"/>
</dbReference>
<dbReference type="PRINTS" id="PR00038">
    <property type="entry name" value="HTHLUXR"/>
</dbReference>
<dbReference type="Pfam" id="PF00196">
    <property type="entry name" value="GerE"/>
    <property type="match status" value="1"/>
</dbReference>
<protein>
    <submittedName>
        <fullName evidence="6">AAA family ATPase</fullName>
    </submittedName>
</protein>
<dbReference type="InterPro" id="IPR027417">
    <property type="entry name" value="P-loop_NTPase"/>
</dbReference>
<evidence type="ECO:0000256" key="1">
    <source>
        <dbReference type="ARBA" id="ARBA00023015"/>
    </source>
</evidence>
<dbReference type="Gene3D" id="1.10.10.10">
    <property type="entry name" value="Winged helix-like DNA-binding domain superfamily/Winged helix DNA-binding domain"/>
    <property type="match status" value="1"/>
</dbReference>
<evidence type="ECO:0000259" key="5">
    <source>
        <dbReference type="PROSITE" id="PS50043"/>
    </source>
</evidence>
<evidence type="ECO:0000256" key="4">
    <source>
        <dbReference type="SAM" id="MobiDB-lite"/>
    </source>
</evidence>
<evidence type="ECO:0000256" key="2">
    <source>
        <dbReference type="ARBA" id="ARBA00023125"/>
    </source>
</evidence>
<keyword evidence="1" id="KW-0805">Transcription regulation</keyword>
<sequence>MFAECLHGNNRIALVSGPLGSGKSALLRTFADQAALSGAVILGATASRTEQVIPFGVLAQLLHSAERSGLGSAGTGELLRTITESAAVHGSADEVPGRLFHQLCMGLMALAERATAPVLIGVDDVQYADAATLRCLSFLTRRLEACRLLIVLNESVQAQPARALLEAEMPSEPLFRRIQLPLLSPLGVESMVAARLGRRTARELRDEAHRVSGGNPLILGGLAEDSDVLVPATGVPTTDVPVLAVGTAYRQALIGCLYRGEPATLALAQALAVLDTSATPELAGQLARLDADATRRTAGALTATGILDEGRLRHTQARDAVLCALGDTERAALHSRAAELLFTAGAPTRTVARHLLAGERPVALYAVAVLQEAAADALDANEVAFALDCLRLARQTGTDADEQAVTAAMLARTEWRSNPHLALRYVPELTSALRTGRLSGPDIATPVNSMLWFGQAEGALGVLRLANGSEETGGPASSTHVQASRMWLSTAYPEAGRARPDAPAGALASRSTTAVSPHLQAAILLRSLMRDGPGERLAHTAERLLHKYRLCEQTVGVLQASVLTLLLSDRLATAERWSEPLLAEAKESNAPTWQAQFTALRAEIHLRRGELLMAANHARTALKIMTSKNWGVCIGFPLSTLLQAETALGRPEETLAEHLRIPLPHAMYRTPVGLAFLQARGRQHLAAGRSSQAYDDFQAVGEQAKEWQMDIPALVPWRTDAAQASLSLGLRGEAAELAWAQLARCAPEHLRIRAVTLRVIAACSRPEERPQLLVRAVESLQQCDDPYQLAHPLYDLGWTHQVSGRPAGSRPGTPPPRTPDGAADQTVRALSAPGPQEPAAALSEAEHRVASLAARGHSNRQIADRLFVTISTVEQHLTRAYKKLHVKRRAQLALLLRAGGEDSAQAR</sequence>
<keyword evidence="7" id="KW-1185">Reference proteome</keyword>
<dbReference type="CDD" id="cd06170">
    <property type="entry name" value="LuxR_C_like"/>
    <property type="match status" value="1"/>
</dbReference>
<dbReference type="PANTHER" id="PTHR43214:SF24">
    <property type="entry name" value="TRANSCRIPTIONAL REGULATORY PROTEIN NARL-RELATED"/>
    <property type="match status" value="1"/>
</dbReference>
<dbReference type="InterPro" id="IPR041664">
    <property type="entry name" value="AAA_16"/>
</dbReference>
<dbReference type="PROSITE" id="PS00622">
    <property type="entry name" value="HTH_LUXR_1"/>
    <property type="match status" value="1"/>
</dbReference>
<evidence type="ECO:0000256" key="3">
    <source>
        <dbReference type="ARBA" id="ARBA00023163"/>
    </source>
</evidence>
<dbReference type="InterPro" id="IPR000792">
    <property type="entry name" value="Tscrpt_reg_LuxR_C"/>
</dbReference>
<gene>
    <name evidence="6" type="ORF">J0695_31140</name>
</gene>
<evidence type="ECO:0000313" key="6">
    <source>
        <dbReference type="EMBL" id="MBO0516195.1"/>
    </source>
</evidence>
<dbReference type="InterPro" id="IPR036388">
    <property type="entry name" value="WH-like_DNA-bd_sf"/>
</dbReference>
<feature type="domain" description="HTH luxR-type" evidence="5">
    <location>
        <begin position="835"/>
        <end position="900"/>
    </location>
</feature>
<evidence type="ECO:0000313" key="7">
    <source>
        <dbReference type="Proteomes" id="UP000664167"/>
    </source>
</evidence>
<accession>A0A939FFM3</accession>
<dbReference type="InterPro" id="IPR016032">
    <property type="entry name" value="Sig_transdc_resp-reg_C-effctor"/>
</dbReference>
<dbReference type="EMBL" id="JAFLRJ010000369">
    <property type="protein sequence ID" value="MBO0516195.1"/>
    <property type="molecule type" value="Genomic_DNA"/>
</dbReference>
<dbReference type="PANTHER" id="PTHR43214">
    <property type="entry name" value="TWO-COMPONENT RESPONSE REGULATOR"/>
    <property type="match status" value="1"/>
</dbReference>
<dbReference type="InterPro" id="IPR039420">
    <property type="entry name" value="WalR-like"/>
</dbReference>
<organism evidence="6 7">
    <name type="scientific">Streptomyces beijiangensis</name>
    <dbReference type="NCBI Taxonomy" id="163361"/>
    <lineage>
        <taxon>Bacteria</taxon>
        <taxon>Bacillati</taxon>
        <taxon>Actinomycetota</taxon>
        <taxon>Actinomycetes</taxon>
        <taxon>Kitasatosporales</taxon>
        <taxon>Streptomycetaceae</taxon>
        <taxon>Streptomyces</taxon>
    </lineage>
</organism>
<name>A0A939FFM3_9ACTN</name>
<comment type="caution">
    <text evidence="6">The sequence shown here is derived from an EMBL/GenBank/DDBJ whole genome shotgun (WGS) entry which is preliminary data.</text>
</comment>
<dbReference type="SMART" id="SM00421">
    <property type="entry name" value="HTH_LUXR"/>
    <property type="match status" value="1"/>
</dbReference>
<feature type="region of interest" description="Disordered" evidence="4">
    <location>
        <begin position="801"/>
        <end position="824"/>
    </location>
</feature>
<dbReference type="Pfam" id="PF13191">
    <property type="entry name" value="AAA_16"/>
    <property type="match status" value="1"/>
</dbReference>
<dbReference type="PROSITE" id="PS50043">
    <property type="entry name" value="HTH_LUXR_2"/>
    <property type="match status" value="1"/>
</dbReference>
<dbReference type="AlphaFoldDB" id="A0A939FFM3"/>
<dbReference type="SUPFAM" id="SSF52540">
    <property type="entry name" value="P-loop containing nucleoside triphosphate hydrolases"/>
    <property type="match status" value="1"/>
</dbReference>
<reference evidence="6" key="1">
    <citation type="submission" date="2021-03" db="EMBL/GenBank/DDBJ databases">
        <title>Streptomyces poriferae sp. nov., a novel marine sponge-derived Actinobacteria species with anti-MRSA activity.</title>
        <authorList>
            <person name="Sandoval-Powers M."/>
            <person name="Kralova S."/>
            <person name="Nguyen G.-S."/>
            <person name="Fawwal D."/>
            <person name="Degnes K."/>
            <person name="Klinkenberg G."/>
            <person name="Sletta H."/>
            <person name="Wentzel A."/>
            <person name="Liles M.R."/>
        </authorList>
    </citation>
    <scope>NUCLEOTIDE SEQUENCE</scope>
    <source>
        <strain evidence="6">DSM 41794</strain>
    </source>
</reference>
<keyword evidence="3" id="KW-0804">Transcription</keyword>
<dbReference type="GO" id="GO:0006355">
    <property type="term" value="P:regulation of DNA-templated transcription"/>
    <property type="evidence" value="ECO:0007669"/>
    <property type="project" value="InterPro"/>
</dbReference>